<feature type="region of interest" description="Disordered" evidence="1">
    <location>
        <begin position="1"/>
        <end position="61"/>
    </location>
</feature>
<accession>A0A1V0SBQ9</accession>
<protein>
    <submittedName>
        <fullName evidence="2">Uncharacterized protein</fullName>
    </submittedName>
</protein>
<feature type="compositionally biased region" description="Low complexity" evidence="1">
    <location>
        <begin position="1"/>
        <end position="18"/>
    </location>
</feature>
<name>A0A1V0SBQ9_9VIRU</name>
<evidence type="ECO:0000313" key="2">
    <source>
        <dbReference type="EMBL" id="ARF09142.1"/>
    </source>
</evidence>
<reference evidence="2" key="1">
    <citation type="journal article" date="2017" name="Science">
        <title>Giant viruses with an expanded complement of translation system components.</title>
        <authorList>
            <person name="Schulz F."/>
            <person name="Yutin N."/>
            <person name="Ivanova N.N."/>
            <person name="Ortega D.R."/>
            <person name="Lee T.K."/>
            <person name="Vierheilig J."/>
            <person name="Daims H."/>
            <person name="Horn M."/>
            <person name="Wagner M."/>
            <person name="Jensen G.J."/>
            <person name="Kyrpides N.C."/>
            <person name="Koonin E.V."/>
            <person name="Woyke T."/>
        </authorList>
    </citation>
    <scope>NUCLEOTIDE SEQUENCE</scope>
    <source>
        <strain evidence="2">CTV1</strain>
    </source>
</reference>
<sequence length="61" mass="7247">MEQNNNNHTNSNINNNSNYPRRGFSRDFNNLDKKVESLINNNKNRKDKKSMEKNNSFDTNK</sequence>
<proteinExistence type="predicted"/>
<evidence type="ECO:0000256" key="1">
    <source>
        <dbReference type="SAM" id="MobiDB-lite"/>
    </source>
</evidence>
<gene>
    <name evidence="2" type="ORF">Catovirus_2_91</name>
</gene>
<organism evidence="2">
    <name type="scientific">Catovirus CTV1</name>
    <dbReference type="NCBI Taxonomy" id="1977631"/>
    <lineage>
        <taxon>Viruses</taxon>
        <taxon>Varidnaviria</taxon>
        <taxon>Bamfordvirae</taxon>
        <taxon>Nucleocytoviricota</taxon>
        <taxon>Megaviricetes</taxon>
        <taxon>Imitervirales</taxon>
        <taxon>Mimiviridae</taxon>
        <taxon>Klosneuvirinae</taxon>
        <taxon>Catovirus</taxon>
    </lineage>
</organism>
<dbReference type="EMBL" id="KY684084">
    <property type="protein sequence ID" value="ARF09142.1"/>
    <property type="molecule type" value="Genomic_DNA"/>
</dbReference>